<feature type="compositionally biased region" description="Basic residues" evidence="1">
    <location>
        <begin position="294"/>
        <end position="315"/>
    </location>
</feature>
<evidence type="ECO:0000313" key="2">
    <source>
        <dbReference type="EMBL" id="CAA9407523.1"/>
    </source>
</evidence>
<proteinExistence type="predicted"/>
<accession>A0A6J4PE43</accession>
<feature type="compositionally biased region" description="Low complexity" evidence="1">
    <location>
        <begin position="139"/>
        <end position="156"/>
    </location>
</feature>
<sequence>VRRERPGEPRQQARRAPPGRRGALRLAALAPHPASRALRPGQGPAPAGAPPLARPLGASGRAPRRRRAGAHLAPGPPRPPGARADRADDRLAVRVPARHRHGDGRGLRHPALDGHHARDLRRRPRGQHRLLRLALARAGARPQRLRRGPPGAVGVGPAPPGREHLGRRPPGRVQRELVRGGHRLRGRRLPRAHPRPRRAAAARALLRGARPRRARRLGLRLRAAPRAGAGREASGPAHQRPGAAQAHRAARGPAPDRRPAAPDHPPGARRRRPARRCPRRLPGHPRSALGPAARRVHAGRRRAQGGGRGQRRAARLRGAARGQRRVRRRLPPAQAGAALGDRPLRARRLGLARPPGPAGRGVPAGPPDRLRPAAGVDQRGRAAVLRAPVPQHEGLGGPGRHRRRRAARLRGHLRAAAGQGARPHLGGLDDRRVPRRLRQGGRGAVRLRPALRRPDRARPRRARRRRGPRAAAGRARRL</sequence>
<feature type="compositionally biased region" description="Low complexity" evidence="1">
    <location>
        <begin position="331"/>
        <end position="341"/>
    </location>
</feature>
<dbReference type="EMBL" id="CADCUY010000256">
    <property type="protein sequence ID" value="CAA9407523.1"/>
    <property type="molecule type" value="Genomic_DNA"/>
</dbReference>
<dbReference type="AlphaFoldDB" id="A0A6J4PE43"/>
<feature type="compositionally biased region" description="Low complexity" evidence="1">
    <location>
        <begin position="14"/>
        <end position="46"/>
    </location>
</feature>
<evidence type="ECO:0000256" key="1">
    <source>
        <dbReference type="SAM" id="MobiDB-lite"/>
    </source>
</evidence>
<feature type="compositionally biased region" description="Basic residues" evidence="1">
    <location>
        <begin position="118"/>
        <end position="127"/>
    </location>
</feature>
<feature type="region of interest" description="Disordered" evidence="1">
    <location>
        <begin position="139"/>
        <end position="345"/>
    </location>
</feature>
<feature type="compositionally biased region" description="Basic residues" evidence="1">
    <location>
        <begin position="180"/>
        <end position="200"/>
    </location>
</feature>
<gene>
    <name evidence="2" type="ORF">AVDCRST_MAG35-1248</name>
</gene>
<name>A0A6J4PE43_9ACTN</name>
<feature type="compositionally biased region" description="Low complexity" evidence="1">
    <location>
        <begin position="220"/>
        <end position="253"/>
    </location>
</feature>
<feature type="compositionally biased region" description="Basic and acidic residues" evidence="1">
    <location>
        <begin position="103"/>
        <end position="117"/>
    </location>
</feature>
<feature type="region of interest" description="Disordered" evidence="1">
    <location>
        <begin position="415"/>
        <end position="478"/>
    </location>
</feature>
<feature type="compositionally biased region" description="Basic residues" evidence="1">
    <location>
        <begin position="458"/>
        <end position="478"/>
    </location>
</feature>
<protein>
    <submittedName>
        <fullName evidence="2">Uncharacterized protein</fullName>
    </submittedName>
</protein>
<reference evidence="2" key="1">
    <citation type="submission" date="2020-02" db="EMBL/GenBank/DDBJ databases">
        <authorList>
            <person name="Meier V. D."/>
        </authorList>
    </citation>
    <scope>NUCLEOTIDE SEQUENCE</scope>
    <source>
        <strain evidence="2">AVDCRST_MAG35</strain>
    </source>
</reference>
<feature type="compositionally biased region" description="Basic residues" evidence="1">
    <location>
        <begin position="209"/>
        <end position="219"/>
    </location>
</feature>
<feature type="compositionally biased region" description="Basic residues" evidence="1">
    <location>
        <begin position="267"/>
        <end position="283"/>
    </location>
</feature>
<feature type="region of interest" description="Disordered" evidence="1">
    <location>
        <begin position="1"/>
        <end position="127"/>
    </location>
</feature>
<feature type="non-terminal residue" evidence="2">
    <location>
        <position position="478"/>
    </location>
</feature>
<feature type="non-terminal residue" evidence="2">
    <location>
        <position position="1"/>
    </location>
</feature>
<organism evidence="2">
    <name type="scientific">uncultured Quadrisphaera sp</name>
    <dbReference type="NCBI Taxonomy" id="904978"/>
    <lineage>
        <taxon>Bacteria</taxon>
        <taxon>Bacillati</taxon>
        <taxon>Actinomycetota</taxon>
        <taxon>Actinomycetes</taxon>
        <taxon>Kineosporiales</taxon>
        <taxon>Kineosporiaceae</taxon>
        <taxon>Quadrisphaera</taxon>
        <taxon>environmental samples</taxon>
    </lineage>
</organism>
<feature type="compositionally biased region" description="Low complexity" evidence="1">
    <location>
        <begin position="415"/>
        <end position="426"/>
    </location>
</feature>
<feature type="compositionally biased region" description="Basic and acidic residues" evidence="1">
    <location>
        <begin position="83"/>
        <end position="92"/>
    </location>
</feature>